<evidence type="ECO:0000259" key="3">
    <source>
        <dbReference type="Pfam" id="PF04577"/>
    </source>
</evidence>
<dbReference type="Proteomes" id="UP001149090">
    <property type="component" value="Unassembled WGS sequence"/>
</dbReference>
<dbReference type="AlphaFoldDB" id="A0A9Q0LFN2"/>
<dbReference type="InterPro" id="IPR049625">
    <property type="entry name" value="Glyco_transf_61_cat"/>
</dbReference>
<comment type="caution">
    <text evidence="4">The sequence shown here is derived from an EMBL/GenBank/DDBJ whole genome shotgun (WGS) entry which is preliminary data.</text>
</comment>
<evidence type="ECO:0000256" key="2">
    <source>
        <dbReference type="SAM" id="Phobius"/>
    </source>
</evidence>
<name>A0A9Q0LFN2_ANAIG</name>
<dbReference type="GO" id="GO:0016757">
    <property type="term" value="F:glycosyltransferase activity"/>
    <property type="evidence" value="ECO:0007669"/>
    <property type="project" value="InterPro"/>
</dbReference>
<keyword evidence="2" id="KW-0472">Membrane</keyword>
<gene>
    <name evidence="4" type="ORF">M0811_09996</name>
</gene>
<feature type="domain" description="Glycosyltransferase 61 catalytic" evidence="3">
    <location>
        <begin position="244"/>
        <end position="420"/>
    </location>
</feature>
<keyword evidence="5" id="KW-1185">Reference proteome</keyword>
<sequence>MDAKKVFQFEGGLGFKRIFRNKLFLFFAVFVLTFSVILFITFYSFSDAKTEDNEESPVITIDSLQIKLSQKDQELQKVSKKLIQIENEFTQFKNEVLNQKNLSMDINDPFSNLYDMNLYYYENPYFYHTEEDTKFIRYDNYDEHLRVSKHIISEKEILYHIKFGSFYLQAPHTLDEESHRHFCGENDKPPMAQGDCEKHEMSMTEPYYTTGNMTFVKDFSFDRIPECLETTRMTIITPAQSNYFQHWIDHGLCPIIQARPYIKDKGYTLLVLRPVDQIVYSFWDIVKKEFNVEIEYYQPGTKYDADEFLMACGATIWNPRLIYESKNFLVKSILETYSDLEIRNPNPEYIIYLPRINSRNGRNVLNSNEVEDYLKKRYGDKFKYFSHRDYSDLKKLVNFFNNAKAVIGAHGGSFYNIIFSLSHPKIIEFQTSAKLGSRPIFWWFSHSSGCEYWRVYANSKGSDMRIPLDKLEDVLNRALNENFHSKF</sequence>
<dbReference type="EMBL" id="JAPDFW010000085">
    <property type="protein sequence ID" value="KAJ5071836.1"/>
    <property type="molecule type" value="Genomic_DNA"/>
</dbReference>
<keyword evidence="2" id="KW-1133">Transmembrane helix</keyword>
<feature type="coiled-coil region" evidence="1">
    <location>
        <begin position="61"/>
        <end position="95"/>
    </location>
</feature>
<keyword evidence="1" id="KW-0175">Coiled coil</keyword>
<feature type="transmembrane region" description="Helical" evidence="2">
    <location>
        <begin position="23"/>
        <end position="45"/>
    </location>
</feature>
<evidence type="ECO:0000313" key="4">
    <source>
        <dbReference type="EMBL" id="KAJ5071836.1"/>
    </source>
</evidence>
<keyword evidence="2" id="KW-0812">Transmembrane</keyword>
<reference evidence="4" key="1">
    <citation type="submission" date="2022-10" db="EMBL/GenBank/DDBJ databases">
        <title>Novel sulphate-reducing endosymbionts in the free-living metamonad Anaeramoeba.</title>
        <authorList>
            <person name="Jerlstrom-Hultqvist J."/>
            <person name="Cepicka I."/>
            <person name="Gallot-Lavallee L."/>
            <person name="Salas-Leiva D."/>
            <person name="Curtis B.A."/>
            <person name="Zahonova K."/>
            <person name="Pipaliya S."/>
            <person name="Dacks J."/>
            <person name="Roger A.J."/>
        </authorList>
    </citation>
    <scope>NUCLEOTIDE SEQUENCE</scope>
    <source>
        <strain evidence="4">BMAN</strain>
    </source>
</reference>
<dbReference type="OrthoDB" id="529273at2759"/>
<organism evidence="4 5">
    <name type="scientific">Anaeramoeba ignava</name>
    <name type="common">Anaerobic marine amoeba</name>
    <dbReference type="NCBI Taxonomy" id="1746090"/>
    <lineage>
        <taxon>Eukaryota</taxon>
        <taxon>Metamonada</taxon>
        <taxon>Anaeramoebidae</taxon>
        <taxon>Anaeramoeba</taxon>
    </lineage>
</organism>
<dbReference type="Pfam" id="PF04577">
    <property type="entry name" value="Glyco_transf_61"/>
    <property type="match status" value="1"/>
</dbReference>
<evidence type="ECO:0000313" key="5">
    <source>
        <dbReference type="Proteomes" id="UP001149090"/>
    </source>
</evidence>
<proteinExistence type="predicted"/>
<protein>
    <recommendedName>
        <fullName evidence="3">Glycosyltransferase 61 catalytic domain-containing protein</fullName>
    </recommendedName>
</protein>
<accession>A0A9Q0LFN2</accession>
<evidence type="ECO:0000256" key="1">
    <source>
        <dbReference type="SAM" id="Coils"/>
    </source>
</evidence>